<sequence length="596" mass="67587">MKKLLTFFATTALTVTAPLSVIACKKDSNKNNPGDYDFETNKNDFINLVTTIFNANFSKYMEQIRFIYENESPFDNKLNVDYLKNNNNEINSGKGTAFEFVKTEISKVIKWSDVLVEINKNVVQNINYKNLIIPGENPLVSGFQIDNLIISGESSEISIIDINFSSTITFQGKNGDKEFHDISYKSQINLISSFDIAGELNEISDNVKNLLSEKELANSFIVESNKGNASSISKDIISSNGEVFKSVNKTLNSVTIANPDFKIDFGEMGLSFNSNNLAIGSTKYSNLWNAWTSGQSGSDFQIKFRDEIKKFNLGEDADLEFLVDALTTNESNQIATRTESQNVKSKVELFSNMSVQINLFNVEENLMSNYTFKTQLDNSSPNFEFNVLKDSRLISLFGIDITDLKIKYKNDSLELADNFIAVRQLTEEKDTMTLYKKFIKDVLFYQAYIINQGPGSEIDSYTKRVFNRPSYWKNNVHINQILDFADYSEDLWDAANEDAKKIKEYWEFTNYFIGQGNTSGSFFAQTMFIDERGNFWLSHIADGSAFKIGVSVQNMLFSTFLFSNGVKDRNITSAGFGMQWTNDQIKFGSDINMKVI</sequence>
<dbReference type="EMBL" id="CP006934">
    <property type="protein sequence ID" value="AHI53750.1"/>
    <property type="molecule type" value="Genomic_DNA"/>
</dbReference>
<proteinExistence type="predicted"/>
<protein>
    <recommendedName>
        <fullName evidence="3">Lipoprotein</fullName>
    </recommendedName>
</protein>
<dbReference type="AlphaFoldDB" id="W6AA86"/>
<reference evidence="1 2" key="1">
    <citation type="journal article" date="2014" name="Genome Biol. Evol.">
        <title>Molecular evolution of the substrate utilization strategies and putative virulence factors in mosquito-associated Spiroplasma species.</title>
        <authorList>
            <person name="Chang T.H."/>
            <person name="Lo W.S."/>
            <person name="Ku C."/>
            <person name="Chen L.L."/>
            <person name="Kuo C.H."/>
        </authorList>
    </citation>
    <scope>NUCLEOTIDE SEQUENCE [LARGE SCALE GENOMIC DNA]</scope>
    <source>
        <strain evidence="1">Ar-1343</strain>
    </source>
</reference>
<evidence type="ECO:0008006" key="3">
    <source>
        <dbReference type="Google" id="ProtNLM"/>
    </source>
</evidence>
<dbReference type="KEGG" id="ssab:SSABA_v1c03410"/>
<dbReference type="RefSeq" id="WP_025250886.1">
    <property type="nucleotide sequence ID" value="NZ_CP006934.1"/>
</dbReference>
<organism evidence="1 2">
    <name type="scientific">Spiroplasma sabaudiense Ar-1343</name>
    <dbReference type="NCBI Taxonomy" id="1276257"/>
    <lineage>
        <taxon>Bacteria</taxon>
        <taxon>Bacillati</taxon>
        <taxon>Mycoplasmatota</taxon>
        <taxon>Mollicutes</taxon>
        <taxon>Entomoplasmatales</taxon>
        <taxon>Spiroplasmataceae</taxon>
        <taxon>Spiroplasma</taxon>
    </lineage>
</organism>
<dbReference type="Proteomes" id="UP000019265">
    <property type="component" value="Chromosome"/>
</dbReference>
<dbReference type="OrthoDB" id="390505at2"/>
<dbReference type="HOGENOM" id="CLU_032639_0_0_14"/>
<name>W6AA86_9MOLU</name>
<dbReference type="PATRIC" id="fig|1276257.3.peg.349"/>
<accession>W6AA86</accession>
<gene>
    <name evidence="1" type="ORF">SSABA_v1c03410</name>
</gene>
<dbReference type="PROSITE" id="PS51257">
    <property type="entry name" value="PROKAR_LIPOPROTEIN"/>
    <property type="match status" value="1"/>
</dbReference>
<evidence type="ECO:0000313" key="1">
    <source>
        <dbReference type="EMBL" id="AHI53750.1"/>
    </source>
</evidence>
<keyword evidence="2" id="KW-1185">Reference proteome</keyword>
<evidence type="ECO:0000313" key="2">
    <source>
        <dbReference type="Proteomes" id="UP000019265"/>
    </source>
</evidence>